<feature type="region of interest" description="Disordered" evidence="1">
    <location>
        <begin position="412"/>
        <end position="560"/>
    </location>
</feature>
<comment type="caution">
    <text evidence="3">The sequence shown here is derived from an EMBL/GenBank/DDBJ whole genome shotgun (WGS) entry which is preliminary data.</text>
</comment>
<feature type="compositionally biased region" description="Polar residues" evidence="1">
    <location>
        <begin position="549"/>
        <end position="560"/>
    </location>
</feature>
<evidence type="ECO:0000256" key="1">
    <source>
        <dbReference type="SAM" id="MobiDB-lite"/>
    </source>
</evidence>
<dbReference type="Proteomes" id="UP000186817">
    <property type="component" value="Unassembled WGS sequence"/>
</dbReference>
<feature type="compositionally biased region" description="Low complexity" evidence="1">
    <location>
        <begin position="469"/>
        <end position="486"/>
    </location>
</feature>
<reference evidence="3 4" key="1">
    <citation type="submission" date="2016-02" db="EMBL/GenBank/DDBJ databases">
        <title>Genome analysis of coral dinoflagellate symbionts highlights evolutionary adaptations to a symbiotic lifestyle.</title>
        <authorList>
            <person name="Aranda M."/>
            <person name="Li Y."/>
            <person name="Liew Y.J."/>
            <person name="Baumgarten S."/>
            <person name="Simakov O."/>
            <person name="Wilson M."/>
            <person name="Piel J."/>
            <person name="Ashoor H."/>
            <person name="Bougouffa S."/>
            <person name="Bajic V.B."/>
            <person name="Ryu T."/>
            <person name="Ravasi T."/>
            <person name="Bayer T."/>
            <person name="Micklem G."/>
            <person name="Kim H."/>
            <person name="Bhak J."/>
            <person name="Lajeunesse T.C."/>
            <person name="Voolstra C.R."/>
        </authorList>
    </citation>
    <scope>NUCLEOTIDE SEQUENCE [LARGE SCALE GENOMIC DNA]</scope>
    <source>
        <strain evidence="3 4">CCMP2467</strain>
    </source>
</reference>
<evidence type="ECO:0000256" key="2">
    <source>
        <dbReference type="SAM" id="Phobius"/>
    </source>
</evidence>
<dbReference type="OrthoDB" id="445546at2759"/>
<feature type="compositionally biased region" description="Polar residues" evidence="1">
    <location>
        <begin position="446"/>
        <end position="458"/>
    </location>
</feature>
<feature type="transmembrane region" description="Helical" evidence="2">
    <location>
        <begin position="6"/>
        <end position="31"/>
    </location>
</feature>
<protein>
    <submittedName>
        <fullName evidence="3">Uncharacterized protein</fullName>
    </submittedName>
</protein>
<evidence type="ECO:0000313" key="3">
    <source>
        <dbReference type="EMBL" id="OLQ07588.1"/>
    </source>
</evidence>
<feature type="compositionally biased region" description="Low complexity" evidence="1">
    <location>
        <begin position="519"/>
        <end position="528"/>
    </location>
</feature>
<sequence length="560" mass="61138">MNTITIIIFMNIIIILIIIIIIIMIIICIMISIIITIIIIIIIIIIMTIISISIDTIIAITFMHRCTLILHHHNRYGDQVHDHDDDRDRDRVHDTGVERQRLAPAAPLLGAVKRRGAGESLLSDLGPASASQQSLERLRLGALHCLALGLLIWFEVVRHPELKSAACEGHEASAAALLTERASALTMVVAWLFAALTRTAAWRCEACVWLAPRAEELLSEYIDSDRGCPMAGRALDLAEALCAEPRVADAWLREFAALSLLVMDGSSEVRPSGSPMPSSEIYELSELQRDVQVELQRFSDATEARFEELLASTEALCQRAESTPKPNDGAVKVRRKTSKGSREQLLKAKLDCARGPAIPETSESRGKPSDSGSSSEAPNRERTDVERIQADFAASRGSLAQLLEQALKYETAKQLQQPQEEPPTLGQKPSALSELRSDVTARGLSQGVQRETPRSQSPVLAELQPKEPTGSSVRSESQGSSVSTQRPSRGPKRYAEMRRQTLEERAKRAEASETHWTKAEAPAPTLLAPAPPSPPWNVQSVASPLANASPASGSSEASRV</sequence>
<keyword evidence="4" id="KW-1185">Reference proteome</keyword>
<evidence type="ECO:0000313" key="4">
    <source>
        <dbReference type="Proteomes" id="UP000186817"/>
    </source>
</evidence>
<proteinExistence type="predicted"/>
<organism evidence="3 4">
    <name type="scientific">Symbiodinium microadriaticum</name>
    <name type="common">Dinoflagellate</name>
    <name type="synonym">Zooxanthella microadriatica</name>
    <dbReference type="NCBI Taxonomy" id="2951"/>
    <lineage>
        <taxon>Eukaryota</taxon>
        <taxon>Sar</taxon>
        <taxon>Alveolata</taxon>
        <taxon>Dinophyceae</taxon>
        <taxon>Suessiales</taxon>
        <taxon>Symbiodiniaceae</taxon>
        <taxon>Symbiodinium</taxon>
    </lineage>
</organism>
<feature type="compositionally biased region" description="Basic and acidic residues" evidence="1">
    <location>
        <begin position="340"/>
        <end position="352"/>
    </location>
</feature>
<keyword evidence="2" id="KW-0812">Transmembrane</keyword>
<keyword evidence="2" id="KW-1133">Transmembrane helix</keyword>
<accession>A0A1Q9EJP0</accession>
<name>A0A1Q9EJP0_SYMMI</name>
<feature type="transmembrane region" description="Helical" evidence="2">
    <location>
        <begin position="38"/>
        <end position="63"/>
    </location>
</feature>
<dbReference type="EMBL" id="LSRX01000135">
    <property type="protein sequence ID" value="OLQ07588.1"/>
    <property type="molecule type" value="Genomic_DNA"/>
</dbReference>
<gene>
    <name evidence="3" type="ORF">AK812_SmicGene8980</name>
</gene>
<dbReference type="AlphaFoldDB" id="A0A1Q9EJP0"/>
<feature type="compositionally biased region" description="Basic and acidic residues" evidence="1">
    <location>
        <begin position="493"/>
        <end position="518"/>
    </location>
</feature>
<feature type="region of interest" description="Disordered" evidence="1">
    <location>
        <begin position="319"/>
        <end position="383"/>
    </location>
</feature>
<keyword evidence="2" id="KW-0472">Membrane</keyword>